<dbReference type="AlphaFoldDB" id="A0A9N9LDB4"/>
<feature type="region of interest" description="Disordered" evidence="1">
    <location>
        <begin position="206"/>
        <end position="234"/>
    </location>
</feature>
<accession>A0A9N9LDB4</accession>
<organism evidence="2 3">
    <name type="scientific">Hymenoscyphus albidus</name>
    <dbReference type="NCBI Taxonomy" id="595503"/>
    <lineage>
        <taxon>Eukaryota</taxon>
        <taxon>Fungi</taxon>
        <taxon>Dikarya</taxon>
        <taxon>Ascomycota</taxon>
        <taxon>Pezizomycotina</taxon>
        <taxon>Leotiomycetes</taxon>
        <taxon>Helotiales</taxon>
        <taxon>Helotiaceae</taxon>
        <taxon>Hymenoscyphus</taxon>
    </lineage>
</organism>
<comment type="caution">
    <text evidence="2">The sequence shown here is derived from an EMBL/GenBank/DDBJ whole genome shotgun (WGS) entry which is preliminary data.</text>
</comment>
<feature type="compositionally biased region" description="Polar residues" evidence="1">
    <location>
        <begin position="137"/>
        <end position="152"/>
    </location>
</feature>
<feature type="compositionally biased region" description="Polar residues" evidence="1">
    <location>
        <begin position="95"/>
        <end position="108"/>
    </location>
</feature>
<feature type="compositionally biased region" description="Polar residues" evidence="1">
    <location>
        <begin position="63"/>
        <end position="78"/>
    </location>
</feature>
<sequence length="234" mass="26100">MPGQSKSGHSSPNTAKPADPSMDSAETTPFTKGKRKKRDWITPGTLRSQLYPGEQPDSKKQKTSSLSTPITGAKSLSVSPGKITQPKEQKELPEENQSGQVESQSTYHRATKRKRTNTEVIYTSDDEGPSSVKRPRVTQNRSLSRKITNTKNDIGRPRQLKPFDKYHWATFGTPPPTFHPLYSNFLGYEEKDAEFAKIFDEEHNPLFRAPTPPAMSNTAIKPGDGFPPFLQTTP</sequence>
<gene>
    <name evidence="2" type="ORF">HYALB_00008293</name>
</gene>
<evidence type="ECO:0000313" key="3">
    <source>
        <dbReference type="Proteomes" id="UP000701801"/>
    </source>
</evidence>
<protein>
    <submittedName>
        <fullName evidence="2">Uncharacterized protein</fullName>
    </submittedName>
</protein>
<evidence type="ECO:0000313" key="2">
    <source>
        <dbReference type="EMBL" id="CAG8972008.1"/>
    </source>
</evidence>
<dbReference type="Proteomes" id="UP000701801">
    <property type="component" value="Unassembled WGS sequence"/>
</dbReference>
<evidence type="ECO:0000256" key="1">
    <source>
        <dbReference type="SAM" id="MobiDB-lite"/>
    </source>
</evidence>
<dbReference type="EMBL" id="CAJVRM010000032">
    <property type="protein sequence ID" value="CAG8972008.1"/>
    <property type="molecule type" value="Genomic_DNA"/>
</dbReference>
<feature type="compositionally biased region" description="Polar residues" evidence="1">
    <location>
        <begin position="1"/>
        <end position="14"/>
    </location>
</feature>
<proteinExistence type="predicted"/>
<name>A0A9N9LDB4_9HELO</name>
<feature type="region of interest" description="Disordered" evidence="1">
    <location>
        <begin position="1"/>
        <end position="159"/>
    </location>
</feature>
<reference evidence="2" key="1">
    <citation type="submission" date="2021-07" db="EMBL/GenBank/DDBJ databases">
        <authorList>
            <person name="Durling M."/>
        </authorList>
    </citation>
    <scope>NUCLEOTIDE SEQUENCE</scope>
</reference>
<keyword evidence="3" id="KW-1185">Reference proteome</keyword>